<name>T1HHF4_RHOPR</name>
<dbReference type="AlphaFoldDB" id="T1HHF4"/>
<reference evidence="1" key="1">
    <citation type="submission" date="2015-05" db="UniProtKB">
        <authorList>
            <consortium name="EnsemblMetazoa"/>
        </authorList>
    </citation>
    <scope>IDENTIFICATION</scope>
</reference>
<keyword evidence="2" id="KW-1185">Reference proteome</keyword>
<dbReference type="VEuPathDB" id="VectorBase:RPRC003477"/>
<dbReference type="EMBL" id="ACPB03000888">
    <property type="status" value="NOT_ANNOTATED_CDS"/>
    <property type="molecule type" value="Genomic_DNA"/>
</dbReference>
<organism evidence="1 2">
    <name type="scientific">Rhodnius prolixus</name>
    <name type="common">Triatomid bug</name>
    <dbReference type="NCBI Taxonomy" id="13249"/>
    <lineage>
        <taxon>Eukaryota</taxon>
        <taxon>Metazoa</taxon>
        <taxon>Ecdysozoa</taxon>
        <taxon>Arthropoda</taxon>
        <taxon>Hexapoda</taxon>
        <taxon>Insecta</taxon>
        <taxon>Pterygota</taxon>
        <taxon>Neoptera</taxon>
        <taxon>Paraneoptera</taxon>
        <taxon>Hemiptera</taxon>
        <taxon>Heteroptera</taxon>
        <taxon>Panheteroptera</taxon>
        <taxon>Cimicomorpha</taxon>
        <taxon>Reduviidae</taxon>
        <taxon>Triatominae</taxon>
        <taxon>Rhodnius</taxon>
    </lineage>
</organism>
<dbReference type="Proteomes" id="UP000015103">
    <property type="component" value="Unassembled WGS sequence"/>
</dbReference>
<evidence type="ECO:0000313" key="1">
    <source>
        <dbReference type="EnsemblMetazoa" id="RPRC003477-PA"/>
    </source>
</evidence>
<dbReference type="InParanoid" id="T1HHF4"/>
<dbReference type="HOGENOM" id="CLU_1020525_0_0_1"/>
<dbReference type="RefSeq" id="XP_073976784.1">
    <property type="nucleotide sequence ID" value="XM_074120683.1"/>
</dbReference>
<accession>T1HHF4</accession>
<proteinExistence type="predicted"/>
<protein>
    <submittedName>
        <fullName evidence="1">Uncharacterized protein</fullName>
    </submittedName>
</protein>
<sequence length="273" mass="31386">MLYLIIYLTGLFFWNGLALEETSTLKEKSGQDITPEQSILQELYSLRTKAEKISQEIEHSVEFLKKNFAESRVQQFYANYYKSLKTQMSQSRHCNALKNNIEMISTHITQILKKCFGRGQLVLNSMMHKAEQLKKGILEEITRWSANSRSQESYNTPLPILLRDMPTVDRESVNSAIAVRLLFLNKQIERIEMTRKMTELEANLSAKLCGLVEKTYYEEVGSLLTTFRECIGLAQPTELGTKTEASVFDVSESTLEIPSTTKSYEELKKEIKI</sequence>
<dbReference type="GeneID" id="141450342"/>
<evidence type="ECO:0000313" key="2">
    <source>
        <dbReference type="Proteomes" id="UP000015103"/>
    </source>
</evidence>
<dbReference type="EnsemblMetazoa" id="RPRC003477-RA">
    <property type="protein sequence ID" value="RPRC003477-PA"/>
    <property type="gene ID" value="RPRC003477"/>
</dbReference>